<organism evidence="1 2">
    <name type="scientific">Coniosporium uncinatum</name>
    <dbReference type="NCBI Taxonomy" id="93489"/>
    <lineage>
        <taxon>Eukaryota</taxon>
        <taxon>Fungi</taxon>
        <taxon>Dikarya</taxon>
        <taxon>Ascomycota</taxon>
        <taxon>Pezizomycotina</taxon>
        <taxon>Dothideomycetes</taxon>
        <taxon>Dothideomycetes incertae sedis</taxon>
        <taxon>Coniosporium</taxon>
    </lineage>
</organism>
<gene>
    <name evidence="1" type="ORF">LTS18_001041</name>
</gene>
<keyword evidence="2" id="KW-1185">Reference proteome</keyword>
<accession>A0ACC3DF34</accession>
<protein>
    <submittedName>
        <fullName evidence="1">Uncharacterized protein</fullName>
    </submittedName>
</protein>
<reference evidence="1" key="1">
    <citation type="submission" date="2024-09" db="EMBL/GenBank/DDBJ databases">
        <title>Black Yeasts Isolated from many extreme environments.</title>
        <authorList>
            <person name="Coleine C."/>
            <person name="Stajich J.E."/>
            <person name="Selbmann L."/>
        </authorList>
    </citation>
    <scope>NUCLEOTIDE SEQUENCE</scope>
    <source>
        <strain evidence="1">CCFEE 5737</strain>
    </source>
</reference>
<evidence type="ECO:0000313" key="2">
    <source>
        <dbReference type="Proteomes" id="UP001186974"/>
    </source>
</evidence>
<comment type="caution">
    <text evidence="1">The sequence shown here is derived from an EMBL/GenBank/DDBJ whole genome shotgun (WGS) entry which is preliminary data.</text>
</comment>
<name>A0ACC3DF34_9PEZI</name>
<sequence>MSSQFIPSAVRLPHSDHHKATESKSRPGLSRLLSARRGATTLQRKAAGNTSNPSYDWIGQTQEFLQPSFATMCLASNVEERPSTSLSASFSRQASTSTRSAVSDKAPPSLSSSTGSTPASPNNVPLTPVSDTSSQDGETISDKARQSPPSRAIFSPTKETFFIPSIRSTSPDPYDMYPSPRPSTSASRPRLQSRRASSLFHYLSPSTASAAADASTISPPSSSSSPSTATPTWPFLTPAPSKENNYLGLCKGSWLLSSSKGDPTAGLALKRRPEGLYNNVKIWQCRHCAFMGNVFGNGKTVPYGKDPNVYVHAETGVR</sequence>
<proteinExistence type="predicted"/>
<feature type="non-terminal residue" evidence="1">
    <location>
        <position position="318"/>
    </location>
</feature>
<dbReference type="EMBL" id="JAWDJW010005492">
    <property type="protein sequence ID" value="KAK3067557.1"/>
    <property type="molecule type" value="Genomic_DNA"/>
</dbReference>
<dbReference type="Proteomes" id="UP001186974">
    <property type="component" value="Unassembled WGS sequence"/>
</dbReference>
<evidence type="ECO:0000313" key="1">
    <source>
        <dbReference type="EMBL" id="KAK3067557.1"/>
    </source>
</evidence>